<feature type="compositionally biased region" description="Polar residues" evidence="1">
    <location>
        <begin position="1127"/>
        <end position="1136"/>
    </location>
</feature>
<dbReference type="Proteomes" id="UP000179807">
    <property type="component" value="Unassembled WGS sequence"/>
</dbReference>
<dbReference type="PANTHER" id="PTHR14465:SF0">
    <property type="entry name" value="IQ DOMAIN-CONTAINING PROTEIN H"/>
    <property type="match status" value="1"/>
</dbReference>
<feature type="compositionally biased region" description="Basic and acidic residues" evidence="1">
    <location>
        <begin position="1104"/>
        <end position="1113"/>
    </location>
</feature>
<dbReference type="VEuPathDB" id="TrichDB:TRFO_10337"/>
<dbReference type="PANTHER" id="PTHR14465">
    <property type="entry name" value="IQ DOMAIN-CONTAINING PROTEIN H"/>
    <property type="match status" value="1"/>
</dbReference>
<feature type="compositionally biased region" description="Basic and acidic residues" evidence="1">
    <location>
        <begin position="1062"/>
        <end position="1085"/>
    </location>
</feature>
<dbReference type="GeneID" id="94830101"/>
<dbReference type="Gene3D" id="1.20.5.190">
    <property type="match status" value="1"/>
</dbReference>
<comment type="caution">
    <text evidence="3">The sequence shown here is derived from an EMBL/GenBank/DDBJ whole genome shotgun (WGS) entry which is preliminary data.</text>
</comment>
<dbReference type="RefSeq" id="XP_068348838.1">
    <property type="nucleotide sequence ID" value="XM_068495397.1"/>
</dbReference>
<organism evidence="3 4">
    <name type="scientific">Tritrichomonas foetus</name>
    <dbReference type="NCBI Taxonomy" id="1144522"/>
    <lineage>
        <taxon>Eukaryota</taxon>
        <taxon>Metamonada</taxon>
        <taxon>Parabasalia</taxon>
        <taxon>Tritrichomonadida</taxon>
        <taxon>Tritrichomonadidae</taxon>
        <taxon>Tritrichomonas</taxon>
    </lineage>
</organism>
<evidence type="ECO:0000313" key="4">
    <source>
        <dbReference type="Proteomes" id="UP000179807"/>
    </source>
</evidence>
<feature type="region of interest" description="Disordered" evidence="1">
    <location>
        <begin position="87"/>
        <end position="185"/>
    </location>
</feature>
<feature type="compositionally biased region" description="Basic and acidic residues" evidence="1">
    <location>
        <begin position="1138"/>
        <end position="1158"/>
    </location>
</feature>
<feature type="region of interest" description="Disordered" evidence="1">
    <location>
        <begin position="273"/>
        <end position="315"/>
    </location>
</feature>
<name>A0A1J4JE36_9EUKA</name>
<dbReference type="InterPro" id="IPR038752">
    <property type="entry name" value="IQCH"/>
</dbReference>
<accession>A0A1J4JE36</accession>
<feature type="compositionally biased region" description="Acidic residues" evidence="1">
    <location>
        <begin position="288"/>
        <end position="302"/>
    </location>
</feature>
<dbReference type="InterPro" id="IPR056855">
    <property type="entry name" value="ATP-grasp_IQCH"/>
</dbReference>
<dbReference type="CDD" id="cd23767">
    <property type="entry name" value="IQCD"/>
    <property type="match status" value="1"/>
</dbReference>
<dbReference type="Pfam" id="PF24923">
    <property type="entry name" value="ATP-grasp_IQCH"/>
    <property type="match status" value="1"/>
</dbReference>
<dbReference type="OrthoDB" id="252964at2759"/>
<dbReference type="PROSITE" id="PS50096">
    <property type="entry name" value="IQ"/>
    <property type="match status" value="1"/>
</dbReference>
<sequence length="1164" mass="132175">MIDPNFIHQRDVTNILTDLQKEVNKVKEKYAANPDDPNLAIELQQLIDNADRDLRLKTQAIVRSRLSQSRILPINYKPIPIPEVSPRAQSVAANHPPLPPLPPAPPGQQSTHSTHTSLHHTIQNSTGQNATMAQQLRRRNKSSNDTYNNHNSNDGASTIAQPIPPMVHEKPQRKTTTPVKQSRARRILPTKERLPQIDKHDPLAPPPPVNESMINTYGLQQLNEAGLIKNNDINQHLSGIVTVAPFVSDLPPVPLSMSPNYILDNNPDHLEMELKPKSPSIPPTPIADEAEDKIDEGDEYDEERSNEPKKRSFMLYNGEPDEDSIDFMTFKRMNSNIWEILEVFLSLLRKLCEERGIRKVAIDCHILLDLSQMDPDEVSSERLMRCFIGTYRTKKRSKKVGFGFIGKDADKKAAIVIQSIFRGFTARRLVRFIKKDSSAARTIQRWYRTNIDTLQFRTEMRKIKLDRQEQFEELQGATDGWIPTQPHVLLHIINSHLPTELGRIAALKNDQVTLIIFSRAPLPTIISDYLKSNVPVQEMLSFVVPRQRLPYTLPMEDVLASDKRLMERIEDIAKGKPIYVVPNSVRDALVEVAANMDAFLLSPMPSIVDGYDKIMKKREFLGKCCKNLFKASEEIHEREILCKELTNLSINNLKTQQWFIRTNTGTFGWIDTSDLLLLEKLKKNADVLTPADLEDQTFRDLLNQNISKDLNVITNTISTIDKNQFFEDLWQKGAIIEAAPQNVVSRPSVSFFIPPKGDAEITGTWENLFISEFEVFATIHPAFVVDQMKLKKHAMKYGNELVIGKFTGTCVMDFWASNHSNKDRITPDNISFTATQRALPQMLSESTCKLHFDVNTMKMGKYTYVQDRLVLPEEMPSNVFLRKCKMAGIKVDQNVFFLPDLQEEITIGMVAVANTPEELVNLVYETMCILSESVFDLKEDPSALLFSYCTAIEHLKSQVDTGYGIKNSVLMKKMKIKVVPDQIHPILYKFGKRITDSPGIAFNPPHSEEEAEMEAQDFANEVKIQNILSENEIPLRRSLLTTPTDAKGRERKLMTPSDDEDRVSKIEKEIQEEIDEQSKKERDDLPEGPAGADIPDGNLTNIENTKEEHKDNEIPPEAPTPADTPDQTFEQPAEPNNEQEKIDSNEEANNDKLAKENETSQPTE</sequence>
<protein>
    <submittedName>
        <fullName evidence="3">IQ calmodulin-binding motif family protein</fullName>
    </submittedName>
</protein>
<feature type="compositionally biased region" description="Polar residues" evidence="1">
    <location>
        <begin position="122"/>
        <end position="134"/>
    </location>
</feature>
<gene>
    <name evidence="3" type="ORF">TRFO_10337</name>
</gene>
<dbReference type="Pfam" id="PF00612">
    <property type="entry name" value="IQ"/>
    <property type="match status" value="1"/>
</dbReference>
<feature type="region of interest" description="Disordered" evidence="1">
    <location>
        <begin position="1038"/>
        <end position="1164"/>
    </location>
</feature>
<feature type="domain" description="IQCH-like ATP-grasp" evidence="2">
    <location>
        <begin position="632"/>
        <end position="821"/>
    </location>
</feature>
<dbReference type="InterPro" id="IPR000048">
    <property type="entry name" value="IQ_motif_EF-hand-BS"/>
</dbReference>
<evidence type="ECO:0000313" key="3">
    <source>
        <dbReference type="EMBL" id="OHS95701.1"/>
    </source>
</evidence>
<feature type="compositionally biased region" description="Polar residues" evidence="1">
    <location>
        <begin position="143"/>
        <end position="160"/>
    </location>
</feature>
<evidence type="ECO:0000259" key="2">
    <source>
        <dbReference type="Pfam" id="PF24923"/>
    </source>
</evidence>
<feature type="compositionally biased region" description="Low complexity" evidence="1">
    <location>
        <begin position="110"/>
        <end position="121"/>
    </location>
</feature>
<feature type="compositionally biased region" description="Pro residues" evidence="1">
    <location>
        <begin position="96"/>
        <end position="106"/>
    </location>
</feature>
<keyword evidence="4" id="KW-1185">Reference proteome</keyword>
<dbReference type="AlphaFoldDB" id="A0A1J4JE36"/>
<proteinExistence type="predicted"/>
<reference evidence="3" key="1">
    <citation type="submission" date="2016-10" db="EMBL/GenBank/DDBJ databases">
        <authorList>
            <person name="Benchimol M."/>
            <person name="Almeida L.G."/>
            <person name="Vasconcelos A.T."/>
            <person name="Perreira-Neves A."/>
            <person name="Rosa I.A."/>
            <person name="Tasca T."/>
            <person name="Bogo M.R."/>
            <person name="de Souza W."/>
        </authorList>
    </citation>
    <scope>NUCLEOTIDE SEQUENCE [LARGE SCALE GENOMIC DNA]</scope>
    <source>
        <strain evidence="3">K</strain>
    </source>
</reference>
<evidence type="ECO:0000256" key="1">
    <source>
        <dbReference type="SAM" id="MobiDB-lite"/>
    </source>
</evidence>
<dbReference type="EMBL" id="MLAK01001226">
    <property type="protein sequence ID" value="OHS95701.1"/>
    <property type="molecule type" value="Genomic_DNA"/>
</dbReference>